<protein>
    <submittedName>
        <fullName evidence="1">Uncharacterized protein</fullName>
    </submittedName>
</protein>
<accession>A0A445K315</accession>
<comment type="caution">
    <text evidence="1">The sequence shown here is derived from an EMBL/GenBank/DDBJ whole genome shotgun (WGS) entry which is preliminary data.</text>
</comment>
<dbReference type="Proteomes" id="UP000289340">
    <property type="component" value="Chromosome 6"/>
</dbReference>
<dbReference type="EMBL" id="QZWG01000006">
    <property type="protein sequence ID" value="RZC05157.1"/>
    <property type="molecule type" value="Genomic_DNA"/>
</dbReference>
<reference evidence="1 2" key="1">
    <citation type="submission" date="2018-09" db="EMBL/GenBank/DDBJ databases">
        <title>A high-quality reference genome of wild soybean provides a powerful tool to mine soybean genomes.</title>
        <authorList>
            <person name="Xie M."/>
            <person name="Chung C.Y.L."/>
            <person name="Li M.-W."/>
            <person name="Wong F.-L."/>
            <person name="Chan T.-F."/>
            <person name="Lam H.-M."/>
        </authorList>
    </citation>
    <scope>NUCLEOTIDE SEQUENCE [LARGE SCALE GENOMIC DNA]</scope>
    <source>
        <strain evidence="2">cv. W05</strain>
        <tissue evidence="1">Hypocotyl of etiolated seedlings</tissue>
    </source>
</reference>
<sequence length="57" mass="6096">MNPSPFRLCHAATLRSYNRQPGQVTWAHLICSTTLLLCGVCSRASLPRAPTVGSAAL</sequence>
<proteinExistence type="predicted"/>
<dbReference type="AlphaFoldDB" id="A0A445K315"/>
<gene>
    <name evidence="1" type="ORF">D0Y65_013370</name>
</gene>
<organism evidence="1 2">
    <name type="scientific">Glycine soja</name>
    <name type="common">Wild soybean</name>
    <dbReference type="NCBI Taxonomy" id="3848"/>
    <lineage>
        <taxon>Eukaryota</taxon>
        <taxon>Viridiplantae</taxon>
        <taxon>Streptophyta</taxon>
        <taxon>Embryophyta</taxon>
        <taxon>Tracheophyta</taxon>
        <taxon>Spermatophyta</taxon>
        <taxon>Magnoliopsida</taxon>
        <taxon>eudicotyledons</taxon>
        <taxon>Gunneridae</taxon>
        <taxon>Pentapetalae</taxon>
        <taxon>rosids</taxon>
        <taxon>fabids</taxon>
        <taxon>Fabales</taxon>
        <taxon>Fabaceae</taxon>
        <taxon>Papilionoideae</taxon>
        <taxon>50 kb inversion clade</taxon>
        <taxon>NPAAA clade</taxon>
        <taxon>indigoferoid/millettioid clade</taxon>
        <taxon>Phaseoleae</taxon>
        <taxon>Glycine</taxon>
        <taxon>Glycine subgen. Soja</taxon>
    </lineage>
</organism>
<evidence type="ECO:0000313" key="1">
    <source>
        <dbReference type="EMBL" id="RZC05157.1"/>
    </source>
</evidence>
<name>A0A445K315_GLYSO</name>
<keyword evidence="2" id="KW-1185">Reference proteome</keyword>
<evidence type="ECO:0000313" key="2">
    <source>
        <dbReference type="Proteomes" id="UP000289340"/>
    </source>
</evidence>